<dbReference type="GO" id="GO:0005524">
    <property type="term" value="F:ATP binding"/>
    <property type="evidence" value="ECO:0007669"/>
    <property type="project" value="UniProtKB-UniRule"/>
</dbReference>
<dbReference type="EC" id="2.5.1.17" evidence="4"/>
<evidence type="ECO:0000313" key="6">
    <source>
        <dbReference type="EMBL" id="SLM09946.1"/>
    </source>
</evidence>
<feature type="domain" description="Cobalamin adenosyltransferase-like" evidence="5">
    <location>
        <begin position="3"/>
        <end position="161"/>
    </location>
</feature>
<keyword evidence="3 4" id="KW-0067">ATP-binding</keyword>
<dbReference type="PANTHER" id="PTHR12213:SF0">
    <property type="entry name" value="CORRINOID ADENOSYLTRANSFERASE MMAB"/>
    <property type="match status" value="1"/>
</dbReference>
<dbReference type="InterPro" id="IPR016030">
    <property type="entry name" value="CblAdoTrfase-like"/>
</dbReference>
<gene>
    <name evidence="6" type="primary">yvqK</name>
    <name evidence="6" type="ORF">SPIROBIBN47_100176</name>
</gene>
<comment type="pathway">
    <text evidence="4">Cofactor biosynthesis; adenosylcobalamin biosynthesis; adenosylcobalamin from cob(II)yrinate a,c-diamide: step 2/7.</text>
</comment>
<reference evidence="6" key="1">
    <citation type="submission" date="2017-02" db="EMBL/GenBank/DDBJ databases">
        <authorList>
            <person name="Regsiter A."/>
            <person name="William W."/>
        </authorList>
    </citation>
    <scope>NUCLEOTIDE SEQUENCE</scope>
    <source>
        <strain evidence="6">Bib</strain>
    </source>
</reference>
<dbReference type="GO" id="GO:0009236">
    <property type="term" value="P:cobalamin biosynthetic process"/>
    <property type="evidence" value="ECO:0007669"/>
    <property type="project" value="UniProtKB-UniRule"/>
</dbReference>
<dbReference type="Gene3D" id="1.20.1200.10">
    <property type="entry name" value="Cobalamin adenosyltransferase-like"/>
    <property type="match status" value="1"/>
</dbReference>
<dbReference type="PANTHER" id="PTHR12213">
    <property type="entry name" value="CORRINOID ADENOSYLTRANSFERASE"/>
    <property type="match status" value="1"/>
</dbReference>
<dbReference type="NCBIfam" id="TIGR00636">
    <property type="entry name" value="PduO_Nterm"/>
    <property type="match status" value="1"/>
</dbReference>
<dbReference type="EMBL" id="FWDM01000002">
    <property type="protein sequence ID" value="SLM09946.1"/>
    <property type="molecule type" value="Genomic_DNA"/>
</dbReference>
<dbReference type="InterPro" id="IPR029499">
    <property type="entry name" value="PduO-typ"/>
</dbReference>
<comment type="similarity">
    <text evidence="4">Belongs to the Cob(I)alamin adenosyltransferase family.</text>
</comment>
<evidence type="ECO:0000256" key="3">
    <source>
        <dbReference type="ARBA" id="ARBA00022840"/>
    </source>
</evidence>
<dbReference type="SUPFAM" id="SSF89028">
    <property type="entry name" value="Cobalamin adenosyltransferase-like"/>
    <property type="match status" value="1"/>
</dbReference>
<proteinExistence type="inferred from homology"/>
<keyword evidence="1 4" id="KW-0808">Transferase</keyword>
<evidence type="ECO:0000259" key="5">
    <source>
        <dbReference type="Pfam" id="PF01923"/>
    </source>
</evidence>
<accession>A0A3P3XFF3</accession>
<dbReference type="AlphaFoldDB" id="A0A3P3XFF3"/>
<keyword evidence="4" id="KW-0169">Cobalamin biosynthesis</keyword>
<dbReference type="Pfam" id="PF01923">
    <property type="entry name" value="Cob_adeno_trans"/>
    <property type="match status" value="1"/>
</dbReference>
<comment type="catalytic activity">
    <reaction evidence="4">
        <text>2 cob(II)alamin + reduced [electron-transfer flavoprotein] + 2 ATP = 2 adenosylcob(III)alamin + 2 triphosphate + oxidized [electron-transfer flavoprotein] + 3 H(+)</text>
        <dbReference type="Rhea" id="RHEA:28671"/>
        <dbReference type="Rhea" id="RHEA-COMP:10685"/>
        <dbReference type="Rhea" id="RHEA-COMP:10686"/>
        <dbReference type="ChEBI" id="CHEBI:15378"/>
        <dbReference type="ChEBI" id="CHEBI:16304"/>
        <dbReference type="ChEBI" id="CHEBI:18036"/>
        <dbReference type="ChEBI" id="CHEBI:18408"/>
        <dbReference type="ChEBI" id="CHEBI:30616"/>
        <dbReference type="ChEBI" id="CHEBI:57692"/>
        <dbReference type="ChEBI" id="CHEBI:58307"/>
        <dbReference type="EC" id="2.5.1.17"/>
    </reaction>
</comment>
<name>A0A3P3XFF3_9SPIR</name>
<sequence length="173" mass="19156">MSIVTKTGDDGSTGLWSGERIGKDSLRVEAYGTIDELSSALGMARHLCFQDNVLYAIEYIQRLLFRVAGELASLGTSFDRPITEEDEKTIEAKTSEIEARIPLRGFVVPGMTQGSAALDIARTIARRAERRVVALSRTDEISPVLLRTLNRLSDFIYMLAREEEAAQGKLTFV</sequence>
<evidence type="ECO:0000256" key="1">
    <source>
        <dbReference type="ARBA" id="ARBA00022679"/>
    </source>
</evidence>
<organism evidence="6">
    <name type="scientific">uncultured spirochete</name>
    <dbReference type="NCBI Taxonomy" id="156406"/>
    <lineage>
        <taxon>Bacteria</taxon>
        <taxon>Pseudomonadati</taxon>
        <taxon>Spirochaetota</taxon>
        <taxon>Spirochaetia</taxon>
        <taxon>Spirochaetales</taxon>
        <taxon>environmental samples</taxon>
    </lineage>
</organism>
<dbReference type="UniPathway" id="UPA00148">
    <property type="reaction ID" value="UER00233"/>
</dbReference>
<protein>
    <recommendedName>
        <fullName evidence="4">Corrinoid adenosyltransferase</fullName>
        <ecNumber evidence="4">2.5.1.17</ecNumber>
    </recommendedName>
    <alternativeName>
        <fullName evidence="4">Cob(II)alamin adenosyltransferase</fullName>
    </alternativeName>
    <alternativeName>
        <fullName evidence="4">Cob(II)yrinic acid a,c-diamide adenosyltransferase</fullName>
    </alternativeName>
    <alternativeName>
        <fullName evidence="4">Cobinamide/cobalamin adenosyltransferase</fullName>
    </alternativeName>
</protein>
<evidence type="ECO:0000256" key="2">
    <source>
        <dbReference type="ARBA" id="ARBA00022741"/>
    </source>
</evidence>
<comment type="catalytic activity">
    <reaction evidence="4">
        <text>2 cob(II)yrinate a,c diamide + reduced [electron-transfer flavoprotein] + 2 ATP = 2 adenosylcob(III)yrinate a,c-diamide + 2 triphosphate + oxidized [electron-transfer flavoprotein] + 3 H(+)</text>
        <dbReference type="Rhea" id="RHEA:11528"/>
        <dbReference type="Rhea" id="RHEA-COMP:10685"/>
        <dbReference type="Rhea" id="RHEA-COMP:10686"/>
        <dbReference type="ChEBI" id="CHEBI:15378"/>
        <dbReference type="ChEBI" id="CHEBI:18036"/>
        <dbReference type="ChEBI" id="CHEBI:30616"/>
        <dbReference type="ChEBI" id="CHEBI:57692"/>
        <dbReference type="ChEBI" id="CHEBI:58307"/>
        <dbReference type="ChEBI" id="CHEBI:58503"/>
        <dbReference type="ChEBI" id="CHEBI:58537"/>
        <dbReference type="EC" id="2.5.1.17"/>
    </reaction>
</comment>
<keyword evidence="2 4" id="KW-0547">Nucleotide-binding</keyword>
<dbReference type="InterPro" id="IPR036451">
    <property type="entry name" value="CblAdoTrfase-like_sf"/>
</dbReference>
<evidence type="ECO:0000256" key="4">
    <source>
        <dbReference type="RuleBase" id="RU366026"/>
    </source>
</evidence>
<dbReference type="GO" id="GO:0008817">
    <property type="term" value="F:corrinoid adenosyltransferase activity"/>
    <property type="evidence" value="ECO:0007669"/>
    <property type="project" value="UniProtKB-UniRule"/>
</dbReference>